<feature type="region of interest" description="Disordered" evidence="1">
    <location>
        <begin position="15"/>
        <end position="36"/>
    </location>
</feature>
<feature type="compositionally biased region" description="Acidic residues" evidence="1">
    <location>
        <begin position="20"/>
        <end position="36"/>
    </location>
</feature>
<evidence type="ECO:0000313" key="2">
    <source>
        <dbReference type="Proteomes" id="UP000046393"/>
    </source>
</evidence>
<keyword evidence="2" id="KW-1185">Reference proteome</keyword>
<proteinExistence type="predicted"/>
<dbReference type="WBParaSite" id="SMUV_0000838701-mRNA-1">
    <property type="protein sequence ID" value="SMUV_0000838701-mRNA-1"/>
    <property type="gene ID" value="SMUV_0000838701"/>
</dbReference>
<sequence length="92" mass="10156">MFCFQATNFTDERYSHNVDDEAEAEAEADDDDDDDDSRCIRTKPCCYFVTAIVTATVTVTATATATATASVKVCEAHVQMLPESYKCMLLNL</sequence>
<accession>A0A0N5AU63</accession>
<evidence type="ECO:0000313" key="3">
    <source>
        <dbReference type="WBParaSite" id="SMUV_0000838701-mRNA-1"/>
    </source>
</evidence>
<dbReference type="AlphaFoldDB" id="A0A0N5AU63"/>
<name>A0A0N5AU63_9BILA</name>
<organism evidence="2 3">
    <name type="scientific">Syphacia muris</name>
    <dbReference type="NCBI Taxonomy" id="451379"/>
    <lineage>
        <taxon>Eukaryota</taxon>
        <taxon>Metazoa</taxon>
        <taxon>Ecdysozoa</taxon>
        <taxon>Nematoda</taxon>
        <taxon>Chromadorea</taxon>
        <taxon>Rhabditida</taxon>
        <taxon>Spirurina</taxon>
        <taxon>Oxyuridomorpha</taxon>
        <taxon>Oxyuroidea</taxon>
        <taxon>Oxyuridae</taxon>
        <taxon>Syphacia</taxon>
    </lineage>
</organism>
<protein>
    <submittedName>
        <fullName evidence="3">Uncharacterized protein</fullName>
    </submittedName>
</protein>
<reference evidence="3" key="1">
    <citation type="submission" date="2017-02" db="UniProtKB">
        <authorList>
            <consortium name="WormBaseParasite"/>
        </authorList>
    </citation>
    <scope>IDENTIFICATION</scope>
</reference>
<evidence type="ECO:0000256" key="1">
    <source>
        <dbReference type="SAM" id="MobiDB-lite"/>
    </source>
</evidence>
<dbReference type="Proteomes" id="UP000046393">
    <property type="component" value="Unplaced"/>
</dbReference>